<feature type="compositionally biased region" description="Low complexity" evidence="1">
    <location>
        <begin position="812"/>
        <end position="823"/>
    </location>
</feature>
<feature type="region of interest" description="Disordered" evidence="1">
    <location>
        <begin position="797"/>
        <end position="829"/>
    </location>
</feature>
<feature type="region of interest" description="Disordered" evidence="1">
    <location>
        <begin position="846"/>
        <end position="867"/>
    </location>
</feature>
<feature type="region of interest" description="Disordered" evidence="1">
    <location>
        <begin position="178"/>
        <end position="203"/>
    </location>
</feature>
<name>A0ABD3HUQ3_9MARC</name>
<dbReference type="PANTHER" id="PTHR31827:SF1">
    <property type="entry name" value="EMB|CAB89363.1"/>
    <property type="match status" value="1"/>
</dbReference>
<dbReference type="Pfam" id="PF24906">
    <property type="entry name" value="Zf_WRKY19"/>
    <property type="match status" value="6"/>
</dbReference>
<feature type="compositionally biased region" description="Polar residues" evidence="1">
    <location>
        <begin position="354"/>
        <end position="368"/>
    </location>
</feature>
<evidence type="ECO:0000256" key="1">
    <source>
        <dbReference type="SAM" id="MobiDB-lite"/>
    </source>
</evidence>
<comment type="caution">
    <text evidence="3">The sequence shown here is derived from an EMBL/GenBank/DDBJ whole genome shotgun (WGS) entry which is preliminary data.</text>
</comment>
<dbReference type="AlphaFoldDB" id="A0ABD3HUQ3"/>
<feature type="region of interest" description="Disordered" evidence="1">
    <location>
        <begin position="951"/>
        <end position="986"/>
    </location>
</feature>
<feature type="region of interest" description="Disordered" evidence="1">
    <location>
        <begin position="342"/>
        <end position="368"/>
    </location>
</feature>
<feature type="domain" description="WRKY19-like zinc finger" evidence="2">
    <location>
        <begin position="472"/>
        <end position="496"/>
    </location>
</feature>
<reference evidence="3 4" key="1">
    <citation type="submission" date="2024-09" db="EMBL/GenBank/DDBJ databases">
        <title>Chromosome-scale assembly of Riccia sorocarpa.</title>
        <authorList>
            <person name="Paukszto L."/>
        </authorList>
    </citation>
    <scope>NUCLEOTIDE SEQUENCE [LARGE SCALE GENOMIC DNA]</scope>
    <source>
        <strain evidence="3">LP-2024</strain>
        <tissue evidence="3">Aerial parts of the thallus</tissue>
    </source>
</reference>
<dbReference type="Proteomes" id="UP001633002">
    <property type="component" value="Unassembled WGS sequence"/>
</dbReference>
<protein>
    <recommendedName>
        <fullName evidence="2">WRKY19-like zinc finger domain-containing protein</fullName>
    </recommendedName>
</protein>
<feature type="domain" description="WRKY19-like zinc finger" evidence="2">
    <location>
        <begin position="522"/>
        <end position="546"/>
    </location>
</feature>
<feature type="domain" description="WRKY19-like zinc finger" evidence="2">
    <location>
        <begin position="600"/>
        <end position="624"/>
    </location>
</feature>
<feature type="domain" description="WRKY19-like zinc finger" evidence="2">
    <location>
        <begin position="447"/>
        <end position="471"/>
    </location>
</feature>
<evidence type="ECO:0000259" key="2">
    <source>
        <dbReference type="Pfam" id="PF24906"/>
    </source>
</evidence>
<organism evidence="3 4">
    <name type="scientific">Riccia sorocarpa</name>
    <dbReference type="NCBI Taxonomy" id="122646"/>
    <lineage>
        <taxon>Eukaryota</taxon>
        <taxon>Viridiplantae</taxon>
        <taxon>Streptophyta</taxon>
        <taxon>Embryophyta</taxon>
        <taxon>Marchantiophyta</taxon>
        <taxon>Marchantiopsida</taxon>
        <taxon>Marchantiidae</taxon>
        <taxon>Marchantiales</taxon>
        <taxon>Ricciaceae</taxon>
        <taxon>Riccia</taxon>
    </lineage>
</organism>
<dbReference type="PANTHER" id="PTHR31827">
    <property type="entry name" value="EMB|CAB89363.1"/>
    <property type="match status" value="1"/>
</dbReference>
<evidence type="ECO:0000313" key="3">
    <source>
        <dbReference type="EMBL" id="KAL3695223.1"/>
    </source>
</evidence>
<feature type="domain" description="WRKY19-like zinc finger" evidence="2">
    <location>
        <begin position="497"/>
        <end position="521"/>
    </location>
</feature>
<dbReference type="InterPro" id="IPR056866">
    <property type="entry name" value="Znf_WRKY19"/>
</dbReference>
<proteinExistence type="predicted"/>
<feature type="domain" description="WRKY19-like zinc finger" evidence="2">
    <location>
        <begin position="625"/>
        <end position="649"/>
    </location>
</feature>
<dbReference type="EMBL" id="JBJQOH010000002">
    <property type="protein sequence ID" value="KAL3695223.1"/>
    <property type="molecule type" value="Genomic_DNA"/>
</dbReference>
<feature type="region of interest" description="Disordered" evidence="1">
    <location>
        <begin position="119"/>
        <end position="155"/>
    </location>
</feature>
<accession>A0ABD3HUQ3</accession>
<keyword evidence="4" id="KW-1185">Reference proteome</keyword>
<sequence>MIGGGVFSEENMIRSASREFLSLRREHGGDSDIAFNSRAVSNMAARASPAQYALSKFTDADSVYMYASGDNSPITTLSIGGDSVLPAMGGSRSVEDPQTRETLLQLKSWSVSADQTQVQVSRDRNCSSGGGEEYMSHDSSSKGVKRKRLGEENAEDDHVESGIKLCWGSLYKERTTGAVAESSAKQTQQQQQQLPHINPDRGEAINSDMLLGLRQQHDNFSGSSEDYCYQQFGSSASFQEQGTLLRLGQTGHREPDISNQLRFSPLKISPTAPVTDDVLLALGPSGGGTSFNSDQDQTRFETTSDGIPVVDEGSSSARMSKTRGGFMPALLMGSPVCITPPSVSQRAPPPEIPNFQNDPRVSGERQQMQELSMNIRSSTSGGTSSTSGASGVSERTSKICKFRGCSKGARGASGLCIAHGGGRRCEKQGCNKGAEGRTVYCKAHGGGRRCQNLGCTKSAEGKTDYCIGHGGGRRCSHDGCDKAARGRSGLCIRHGGGKRCMHENCTKSAEGYSGLCISHGGGRRCHYPECTKGAQGSTMFCKAHGGGKRCMIQGCNKGAEGSTPLCKGHGGGKRCMYDGGGICTKSVHGGTLYCVAHGGGKRCQVQGCSKSARGRTDFCVRHGGGKRCKVENCGKSAQGSTDFCKAHGGGKRCQWGVEGSGFGEPGKELCDKFARGKTGLCAAHTAQVADRDRRVHGGSGIGPGLTPGLFRGLVTSSSLNRCSSMGSGSSSSINVMCNNSREERTVHGSRTCSGFNFSGGAASSGSNTSSVTNVCSSNGASCMSVSLPAVGSNEMNHQLLHNQPGPPTSCDNNNRNLVNSSVSPAPSYGQSALIPPQVLVPLSMQKKAGSASFQSRQMHGRPPRPPVHHMSDEGAAFSMGSHSLPEGRVYGGSIPEGRVRGGALSGTGGGGPGVPEGRVHGGGLMALLSRGGTGGLGLGMESVSLGRGASESVDVRWGGTSDTESDPLVTTKEGHSSSMPEVRVTGGSSLGSDVGQFLATRMNMNFSLKAFIDSDLHESGFLASIVLPVDSFLLCLFRTTHIRR</sequence>
<evidence type="ECO:0000313" key="4">
    <source>
        <dbReference type="Proteomes" id="UP001633002"/>
    </source>
</evidence>
<gene>
    <name evidence="3" type="ORF">R1sor_009299</name>
</gene>